<reference evidence="2" key="2">
    <citation type="submission" date="2014-02" db="EMBL/GenBank/DDBJ databases">
        <title>Annotation of the Genome Sequence of Fusarium oxysporum f. sp. melonis 26406.</title>
        <authorList>
            <consortium name="The Broad Institute Genomics Platform"/>
            <person name="Ma L.-J."/>
            <person name="Corby-Kistler H."/>
            <person name="Broz K."/>
            <person name="Gale L.R."/>
            <person name="Jonkers W."/>
            <person name="O'Donnell K."/>
            <person name="Ploetz R."/>
            <person name="Steinberg C."/>
            <person name="Schwartz D.C."/>
            <person name="VanEtten H."/>
            <person name="Zhou S."/>
            <person name="Young S.K."/>
            <person name="Zeng Q."/>
            <person name="Gargeya S."/>
            <person name="Fitzgerald M."/>
            <person name="Abouelleil A."/>
            <person name="Alvarado L."/>
            <person name="Chapman S.B."/>
            <person name="Gainer-Dewar J."/>
            <person name="Goldberg J."/>
            <person name="Griggs A."/>
            <person name="Gujja S."/>
            <person name="Hansen M."/>
            <person name="Howarth C."/>
            <person name="Imamovic A."/>
            <person name="Ireland A."/>
            <person name="Larimer J."/>
            <person name="McCowan C."/>
            <person name="Murphy C."/>
            <person name="Pearson M."/>
            <person name="Poon T.W."/>
            <person name="Priest M."/>
            <person name="Roberts A."/>
            <person name="Saif S."/>
            <person name="Shea T."/>
            <person name="Sykes S."/>
            <person name="Wortman J."/>
            <person name="Nusbaum C."/>
            <person name="Birren B."/>
        </authorList>
    </citation>
    <scope>NUCLEOTIDE SEQUENCE</scope>
    <source>
        <strain evidence="2">26406</strain>
    </source>
</reference>
<dbReference type="Proteomes" id="UP000030703">
    <property type="component" value="Unassembled WGS sequence"/>
</dbReference>
<dbReference type="InterPro" id="IPR052895">
    <property type="entry name" value="HetReg/Transcr_Mod"/>
</dbReference>
<evidence type="ECO:0000259" key="1">
    <source>
        <dbReference type="Pfam" id="PF06985"/>
    </source>
</evidence>
<dbReference type="Pfam" id="PF06985">
    <property type="entry name" value="HET"/>
    <property type="match status" value="1"/>
</dbReference>
<accession>W9Z7H4</accession>
<dbReference type="InterPro" id="IPR010730">
    <property type="entry name" value="HET"/>
</dbReference>
<gene>
    <name evidence="2" type="ORF">FOMG_18750</name>
</gene>
<protein>
    <recommendedName>
        <fullName evidence="1">Heterokaryon incompatibility domain-containing protein</fullName>
    </recommendedName>
</protein>
<feature type="domain" description="Heterokaryon incompatibility" evidence="1">
    <location>
        <begin position="74"/>
        <end position="234"/>
    </location>
</feature>
<dbReference type="HOGENOM" id="CLU_016235_0_0_1"/>
<name>W9Z7H4_FUSOX</name>
<dbReference type="AlphaFoldDB" id="W9Z7H4"/>
<sequence length="663" mass="77307">MNTDDSNLPLSNIVKYHGKSIASLLVEIGGNELLQEKCLKFIRELECLAIDDDDSSEGTRLIRHKINAFEKQDYVALSYTWDNSDHENPEKGKYKVETRDQHPRSLSSPVRDCVFDRVFLFMRANGLRMLWIDRHCVKQRACKTMGSCLHNRCREKKRAIETMDLIYSLSKHPVALLGRPIEWEHELDLLHRILTGKLVEELKTTKHDEVLQALSLLSRITKDRWWTRAWTFQEDYRGRPDMTLLIRHPQFLEAKKQGYRIFSNVPNELCIKAVCFSTAITKFCLAVQGESTQRDDVSHHTKHILGVAGKYTLLLDRRLSMTPKVIADIQRRRLTDAWDKLAIIANCCQYDARINHKPMKEPRSLSISILAMCLLNGEILLNESQKGHSSMLEKNLSRFLEEQAFKGFCAPESQLDLTFNKGCRFVGVKLTPVGIKTEGHLWKLGRIIDTARFRLPLPEAKKKTCSFTEGEQRRLAQLVAELWRLHETTLAMHIEKFLNHDPTRSEEHFKNETFSRWYMRIMAEELVAAVEKGKLLRLGRIWNSQRSENPCSALFIWDSDGTENIDIKGKPYKRNNYSKRDRRPGFAFTASRPLYRGFQQRGTNDLDHHVSLEVKWPSLRDKSPDDYPQLFIKRWLVGLCFFYDFPRTDVVFPWPSFFHTVDH</sequence>
<dbReference type="VEuPathDB" id="FungiDB:FOMG_18750"/>
<evidence type="ECO:0000313" key="2">
    <source>
        <dbReference type="EMBL" id="EXK24527.1"/>
    </source>
</evidence>
<dbReference type="PANTHER" id="PTHR24148:SF64">
    <property type="entry name" value="HETEROKARYON INCOMPATIBILITY DOMAIN-CONTAINING PROTEIN"/>
    <property type="match status" value="1"/>
</dbReference>
<organism evidence="2">
    <name type="scientific">Fusarium oxysporum f. sp. melonis 26406</name>
    <dbReference type="NCBI Taxonomy" id="1089452"/>
    <lineage>
        <taxon>Eukaryota</taxon>
        <taxon>Fungi</taxon>
        <taxon>Dikarya</taxon>
        <taxon>Ascomycota</taxon>
        <taxon>Pezizomycotina</taxon>
        <taxon>Sordariomycetes</taxon>
        <taxon>Hypocreomycetidae</taxon>
        <taxon>Hypocreales</taxon>
        <taxon>Nectriaceae</taxon>
        <taxon>Fusarium</taxon>
        <taxon>Fusarium oxysporum species complex</taxon>
    </lineage>
</organism>
<dbReference type="PANTHER" id="PTHR24148">
    <property type="entry name" value="ANKYRIN REPEAT DOMAIN-CONTAINING PROTEIN 39 HOMOLOG-RELATED"/>
    <property type="match status" value="1"/>
</dbReference>
<dbReference type="EMBL" id="KI980375">
    <property type="protein sequence ID" value="EXK24527.1"/>
    <property type="molecule type" value="Genomic_DNA"/>
</dbReference>
<proteinExistence type="predicted"/>
<reference evidence="2" key="1">
    <citation type="submission" date="2012-04" db="EMBL/GenBank/DDBJ databases">
        <title>The Genome Sequence of Fusarium oxysporum melonis.</title>
        <authorList>
            <consortium name="The Broad Institute Genome Sequencing Platform"/>
            <person name="Ma L.-J."/>
            <person name="Gale L.R."/>
            <person name="Schwartz D.C."/>
            <person name="Zhou S."/>
            <person name="Corby-Kistler H."/>
            <person name="Young S.K."/>
            <person name="Zeng Q."/>
            <person name="Gargeya S."/>
            <person name="Fitzgerald M."/>
            <person name="Haas B."/>
            <person name="Abouelleil A."/>
            <person name="Alvarado L."/>
            <person name="Arachchi H.M."/>
            <person name="Berlin A."/>
            <person name="Brown A."/>
            <person name="Chapman S.B."/>
            <person name="Chen Z."/>
            <person name="Dunbar C."/>
            <person name="Freedman E."/>
            <person name="Gearin G."/>
            <person name="Goldberg J."/>
            <person name="Griggs A."/>
            <person name="Gujja S."/>
            <person name="Heiman D."/>
            <person name="Howarth C."/>
            <person name="Larson L."/>
            <person name="Lui A."/>
            <person name="MacDonald P.J.P."/>
            <person name="Montmayeur A."/>
            <person name="Murphy C."/>
            <person name="Neiman D."/>
            <person name="Pearson M."/>
            <person name="Priest M."/>
            <person name="Roberts A."/>
            <person name="Saif S."/>
            <person name="Shea T."/>
            <person name="Shenoy N."/>
            <person name="Sisk P."/>
            <person name="Stolte C."/>
            <person name="Sykes S."/>
            <person name="Wortman J."/>
            <person name="Nusbaum C."/>
            <person name="Birren B."/>
        </authorList>
    </citation>
    <scope>NUCLEOTIDE SEQUENCE</scope>
    <source>
        <strain evidence="2">26406</strain>
    </source>
</reference>
<dbReference type="OrthoDB" id="270167at2759"/>